<dbReference type="EMBL" id="OQ995229">
    <property type="protein sequence ID" value="WMV64388.1"/>
    <property type="molecule type" value="Genomic_RNA"/>
</dbReference>
<keyword evidence="1 6" id="KW-0808">Transferase</keyword>
<feature type="domain" description="RdRp catalytic" evidence="7">
    <location>
        <begin position="413"/>
        <end position="530"/>
    </location>
</feature>
<evidence type="ECO:0000256" key="2">
    <source>
        <dbReference type="ARBA" id="ARBA00022695"/>
    </source>
</evidence>
<reference evidence="8" key="1">
    <citation type="journal article" date="2023" name="Viruses">
        <title>Mycoviruses in the Rust Fungus Uromyces fabae.</title>
        <authorList>
            <person name="Seitz J.M."/>
            <person name="Voegele R.T."/>
            <person name="Link T.I."/>
        </authorList>
    </citation>
    <scope>NUCLEOTIDE SEQUENCE</scope>
    <source>
        <strain evidence="8">Ufvs_6</strain>
    </source>
</reference>
<dbReference type="GO" id="GO:0000166">
    <property type="term" value="F:nucleotide binding"/>
    <property type="evidence" value="ECO:0007669"/>
    <property type="project" value="UniProtKB-KW"/>
</dbReference>
<evidence type="ECO:0000259" key="7">
    <source>
        <dbReference type="PROSITE" id="PS50507"/>
    </source>
</evidence>
<dbReference type="GO" id="GO:0039694">
    <property type="term" value="P:viral RNA genome replication"/>
    <property type="evidence" value="ECO:0007669"/>
    <property type="project" value="InterPro"/>
</dbReference>
<keyword evidence="6 8" id="KW-0696">RNA-directed RNA polymerase</keyword>
<evidence type="ECO:0000313" key="8">
    <source>
        <dbReference type="EMBL" id="WMV64388.1"/>
    </source>
</evidence>
<name>A0AA51U957_9VIRU</name>
<evidence type="ECO:0000256" key="5">
    <source>
        <dbReference type="ARBA" id="ARBA00048744"/>
    </source>
</evidence>
<keyword evidence="2 6" id="KW-0548">Nucleotidyltransferase</keyword>
<dbReference type="Pfam" id="PF02123">
    <property type="entry name" value="RdRP_4"/>
    <property type="match status" value="1"/>
</dbReference>
<dbReference type="SUPFAM" id="SSF56672">
    <property type="entry name" value="DNA/RNA polymerases"/>
    <property type="match status" value="1"/>
</dbReference>
<protein>
    <recommendedName>
        <fullName evidence="6">RNA-directed RNA polymerase</fullName>
        <ecNumber evidence="6">2.7.7.48</ecNumber>
    </recommendedName>
</protein>
<dbReference type="InterPro" id="IPR007094">
    <property type="entry name" value="RNA-dir_pol_PSvirus"/>
</dbReference>
<proteinExistence type="predicted"/>
<dbReference type="EC" id="2.7.7.48" evidence="6"/>
<dbReference type="GO" id="GO:0003968">
    <property type="term" value="F:RNA-directed RNA polymerase activity"/>
    <property type="evidence" value="ECO:0007669"/>
    <property type="project" value="UniProtKB-KW"/>
</dbReference>
<dbReference type="InterPro" id="IPR043502">
    <property type="entry name" value="DNA/RNA_pol_sf"/>
</dbReference>
<dbReference type="InterPro" id="IPR001795">
    <property type="entry name" value="RNA-dir_pol_luteovirus"/>
</dbReference>
<evidence type="ECO:0000256" key="6">
    <source>
        <dbReference type="RuleBase" id="RU364050"/>
    </source>
</evidence>
<reference evidence="8" key="2">
    <citation type="submission" date="2023-05" db="EMBL/GenBank/DDBJ databases">
        <authorList>
            <person name="Seitz J."/>
            <person name="Voegele R.T."/>
            <person name="Link T.I."/>
        </authorList>
    </citation>
    <scope>NUCLEOTIDE SEQUENCE</scope>
    <source>
        <strain evidence="8">Ufvs_6</strain>
    </source>
</reference>
<dbReference type="PROSITE" id="PS50507">
    <property type="entry name" value="RDRP_SSRNA_POS"/>
    <property type="match status" value="1"/>
</dbReference>
<comment type="catalytic activity">
    <reaction evidence="5 6">
        <text>RNA(n) + a ribonucleoside 5'-triphosphate = RNA(n+1) + diphosphate</text>
        <dbReference type="Rhea" id="RHEA:21248"/>
        <dbReference type="Rhea" id="RHEA-COMP:14527"/>
        <dbReference type="Rhea" id="RHEA-COMP:17342"/>
        <dbReference type="ChEBI" id="CHEBI:33019"/>
        <dbReference type="ChEBI" id="CHEBI:61557"/>
        <dbReference type="ChEBI" id="CHEBI:140395"/>
        <dbReference type="EC" id="2.7.7.48"/>
    </reaction>
</comment>
<evidence type="ECO:0000256" key="3">
    <source>
        <dbReference type="ARBA" id="ARBA00022741"/>
    </source>
</evidence>
<dbReference type="GO" id="GO:0006351">
    <property type="term" value="P:DNA-templated transcription"/>
    <property type="evidence" value="ECO:0007669"/>
    <property type="project" value="InterPro"/>
</dbReference>
<evidence type="ECO:0000256" key="4">
    <source>
        <dbReference type="ARBA" id="ARBA00022953"/>
    </source>
</evidence>
<organism evidence="8">
    <name type="scientific">Uromyces fabae virus</name>
    <dbReference type="NCBI Taxonomy" id="3069272"/>
    <lineage>
        <taxon>Viruses</taxon>
        <taxon>Riboviria</taxon>
    </lineage>
</organism>
<keyword evidence="4 6" id="KW-0693">Viral RNA replication</keyword>
<evidence type="ECO:0000256" key="1">
    <source>
        <dbReference type="ARBA" id="ARBA00022679"/>
    </source>
</evidence>
<sequence>MVGCSRAQSHYSLLEVRPNVRWNGSMWVTFGDKAVRVYALYLNKLKVSALYLHADHKFINRDAYFMKCVSRIQYGPSLFPYNLQFDRDVLDNVWQTVKYNIKPDGKSIKYINDVLSGIHRVKVSKVSSRHLRHVTWRELASIGNQVIFSKAGFVFNHLLLYANDPFMTEAYFCGLILWVLNLQDETYQYVSRSQIWDTKYKTLPEFLSYIKATITLKLKALQNIVSIDLAQCFEFEVLINRGVGDIDWEKETSNRTTPDLCNLDANIIYARAFELLSTVKSRGSKPTVRRWDNFWSTRWKWAPAGSYYSQFEEDDQFRARESTLRNKIFSLCAMGKKEFEHFNSRIPQLRAKAMTKYEWGKQRAIYSVDNTSFILGQYSMGDCEVVLSKMFPIGPSANETQVREDVGELLKNGIPYCFDFEDFNSQHSTLSMQMILSAYRDVFAPNLDPMQVEAINWQIAALEDVSVLNPDGSTYACGGTLLSGWRLTTFMNTLLNKIYISECLPNQTIVSLHNGDDVLAAVQSMSQVNLLMKNAELFNIRFQPTKCFLGAIAEFLRVDHNTGNGRQYLARAISTYVHAPTESIIPNDLLAVLRSQQSRLTEVIDRGGNIEIMTRICAAQTRFIQKIWNVRPADIDIIRKTHVSLGGINDTIELNSLQHRVSRISTYRQFDPGGKLAEDMRRPLPGVQDYALYLANKFDLHPYLDKLTHSIRKSIFATTLLNKFSVEIEPINSRLDDQIIVEANQYRMFKGIADNTKTMLAKAFNIPLFEFSKGMSHIVESLRWQHDPLRTLNLWT</sequence>
<keyword evidence="3 6" id="KW-0547">Nucleotide-binding</keyword>
<accession>A0AA51U957</accession>
<dbReference type="GO" id="GO:0003723">
    <property type="term" value="F:RNA binding"/>
    <property type="evidence" value="ECO:0007669"/>
    <property type="project" value="InterPro"/>
</dbReference>